<dbReference type="InterPro" id="IPR003699">
    <property type="entry name" value="QueA"/>
</dbReference>
<proteinExistence type="inferred from homology"/>
<evidence type="ECO:0000256" key="4">
    <source>
        <dbReference type="ARBA" id="ARBA00022785"/>
    </source>
</evidence>
<dbReference type="EMBL" id="FOPC01000018">
    <property type="protein sequence ID" value="SFH11568.1"/>
    <property type="molecule type" value="Genomic_DNA"/>
</dbReference>
<dbReference type="Gene3D" id="3.40.1780.10">
    <property type="entry name" value="QueA-like"/>
    <property type="match status" value="2"/>
</dbReference>
<sequence>MFDPKIELKDYEYILPEDRIAKFPLEKRDHSNLLHYREGKISHHHFYDLPDFLESNSLLVYNNTKVIPARLIFQRETGARIEIFLLQPIAPSTVIPEIMLSTKDVAWEVMIGNAKKWKDGEVLKGQVNYQGELLVLEARLENREKQLVSFHWESDEIPFVSIVEASGEVPLPPYLNRKPVAEDKSRYQTVYSKKEGAVAAPTAGLHFTDEVFESLRKKGIKEAELTLHVSAGTFQPIKVANVTEHAMHSEQIHIQRETIEQLLDQEGKTIAVGTTSVRSLESLYWFGVKILEENTPEFFIEKLFPYKKRTQLPTKKQALQAVLDRMDQEKSTEIMGSTEIFIFPGYQFQMIEGLITNFHQPGSTLILLIAAILGEDWKKVYEEALGNGYRFLSYGDSSLLWI</sequence>
<dbReference type="RefSeq" id="WP_092794260.1">
    <property type="nucleotide sequence ID" value="NZ_FOPC01000018.1"/>
</dbReference>
<evidence type="ECO:0000256" key="3">
    <source>
        <dbReference type="ARBA" id="ARBA00022691"/>
    </source>
</evidence>
<dbReference type="InterPro" id="IPR036100">
    <property type="entry name" value="QueA_sf"/>
</dbReference>
<keyword evidence="7" id="KW-1185">Reference proteome</keyword>
<comment type="subunit">
    <text evidence="5">Monomer.</text>
</comment>
<dbReference type="EC" id="2.4.99.17" evidence="5"/>
<keyword evidence="1 5" id="KW-0963">Cytoplasm</keyword>
<evidence type="ECO:0000313" key="6">
    <source>
        <dbReference type="EMBL" id="SFH11568.1"/>
    </source>
</evidence>
<dbReference type="AlphaFoldDB" id="A0A1I2XDI7"/>
<name>A0A1I2XDI7_9BACT</name>
<dbReference type="InterPro" id="IPR042119">
    <property type="entry name" value="QueA_dom2"/>
</dbReference>
<evidence type="ECO:0000256" key="5">
    <source>
        <dbReference type="HAMAP-Rule" id="MF_00113"/>
    </source>
</evidence>
<evidence type="ECO:0000256" key="2">
    <source>
        <dbReference type="ARBA" id="ARBA00022679"/>
    </source>
</evidence>
<comment type="similarity">
    <text evidence="5">Belongs to the QueA family.</text>
</comment>
<dbReference type="PANTHER" id="PTHR30307">
    <property type="entry name" value="S-ADENOSYLMETHIONINE:TRNA RIBOSYLTRANSFERASE-ISOMERASE"/>
    <property type="match status" value="1"/>
</dbReference>
<dbReference type="UniPathway" id="UPA00392"/>
<accession>A0A1I2XDI7</accession>
<dbReference type="OrthoDB" id="9805933at2"/>
<comment type="catalytic activity">
    <reaction evidence="5">
        <text>7-aminomethyl-7-carbaguanosine(34) in tRNA + S-adenosyl-L-methionine = epoxyqueuosine(34) in tRNA + adenine + L-methionine + 2 H(+)</text>
        <dbReference type="Rhea" id="RHEA:32155"/>
        <dbReference type="Rhea" id="RHEA-COMP:10342"/>
        <dbReference type="Rhea" id="RHEA-COMP:18582"/>
        <dbReference type="ChEBI" id="CHEBI:15378"/>
        <dbReference type="ChEBI" id="CHEBI:16708"/>
        <dbReference type="ChEBI" id="CHEBI:57844"/>
        <dbReference type="ChEBI" id="CHEBI:59789"/>
        <dbReference type="ChEBI" id="CHEBI:82833"/>
        <dbReference type="ChEBI" id="CHEBI:194443"/>
        <dbReference type="EC" id="2.4.99.17"/>
    </reaction>
</comment>
<dbReference type="GO" id="GO:0008616">
    <property type="term" value="P:tRNA queuosine(34) biosynthetic process"/>
    <property type="evidence" value="ECO:0007669"/>
    <property type="project" value="UniProtKB-UniRule"/>
</dbReference>
<dbReference type="GO" id="GO:0051075">
    <property type="term" value="F:S-adenosylmethionine:tRNA ribosyltransferase-isomerase activity"/>
    <property type="evidence" value="ECO:0007669"/>
    <property type="project" value="UniProtKB-EC"/>
</dbReference>
<reference evidence="7" key="1">
    <citation type="submission" date="2016-10" db="EMBL/GenBank/DDBJ databases">
        <authorList>
            <person name="Varghese N."/>
            <person name="Submissions S."/>
        </authorList>
    </citation>
    <scope>NUCLEOTIDE SEQUENCE [LARGE SCALE GENOMIC DNA]</scope>
    <source>
        <strain evidence="7">DSM 19315</strain>
    </source>
</reference>
<dbReference type="Proteomes" id="UP000199642">
    <property type="component" value="Unassembled WGS sequence"/>
</dbReference>
<dbReference type="Gene3D" id="2.40.10.240">
    <property type="entry name" value="QueA-like"/>
    <property type="match status" value="1"/>
</dbReference>
<protein>
    <recommendedName>
        <fullName evidence="5">S-adenosylmethionine:tRNA ribosyltransferase-isomerase</fullName>
        <ecNumber evidence="5">2.4.99.17</ecNumber>
    </recommendedName>
    <alternativeName>
        <fullName evidence="5">Queuosine biosynthesis protein QueA</fullName>
    </alternativeName>
</protein>
<comment type="subcellular location">
    <subcellularLocation>
        <location evidence="5">Cytoplasm</location>
    </subcellularLocation>
</comment>
<keyword evidence="4 5" id="KW-0671">Queuosine biosynthesis</keyword>
<evidence type="ECO:0000313" key="7">
    <source>
        <dbReference type="Proteomes" id="UP000199642"/>
    </source>
</evidence>
<dbReference type="GO" id="GO:0005737">
    <property type="term" value="C:cytoplasm"/>
    <property type="evidence" value="ECO:0007669"/>
    <property type="project" value="UniProtKB-SubCell"/>
</dbReference>
<keyword evidence="6" id="KW-0413">Isomerase</keyword>
<dbReference type="SUPFAM" id="SSF111337">
    <property type="entry name" value="QueA-like"/>
    <property type="match status" value="1"/>
</dbReference>
<comment type="function">
    <text evidence="5">Transfers and isomerizes the ribose moiety from AdoMet to the 7-aminomethyl group of 7-deazaguanine (preQ1-tRNA) to give epoxyqueuosine (oQ-tRNA).</text>
</comment>
<comment type="pathway">
    <text evidence="5">tRNA modification; tRNA-queuosine biosynthesis.</text>
</comment>
<evidence type="ECO:0000256" key="1">
    <source>
        <dbReference type="ARBA" id="ARBA00022490"/>
    </source>
</evidence>
<keyword evidence="3 5" id="KW-0949">S-adenosyl-L-methionine</keyword>
<gene>
    <name evidence="5" type="primary">queA</name>
    <name evidence="6" type="ORF">SAMN04487988_11818</name>
</gene>
<dbReference type="PANTHER" id="PTHR30307:SF0">
    <property type="entry name" value="S-ADENOSYLMETHIONINE:TRNA RIBOSYLTRANSFERASE-ISOMERASE"/>
    <property type="match status" value="1"/>
</dbReference>
<dbReference type="InterPro" id="IPR042118">
    <property type="entry name" value="QueA_dom1"/>
</dbReference>
<organism evidence="6 7">
    <name type="scientific">Algoriphagus hitonicola</name>
    <dbReference type="NCBI Taxonomy" id="435880"/>
    <lineage>
        <taxon>Bacteria</taxon>
        <taxon>Pseudomonadati</taxon>
        <taxon>Bacteroidota</taxon>
        <taxon>Cytophagia</taxon>
        <taxon>Cytophagales</taxon>
        <taxon>Cyclobacteriaceae</taxon>
        <taxon>Algoriphagus</taxon>
    </lineage>
</organism>
<dbReference type="Pfam" id="PF02547">
    <property type="entry name" value="Queuosine_synth"/>
    <property type="match status" value="1"/>
</dbReference>
<dbReference type="HAMAP" id="MF_00113">
    <property type="entry name" value="QueA"/>
    <property type="match status" value="1"/>
</dbReference>
<dbReference type="STRING" id="435880.SAMN04487988_11818"/>
<keyword evidence="2 5" id="KW-0808">Transferase</keyword>